<dbReference type="PANTHER" id="PTHR30619:SF7">
    <property type="entry name" value="BETA-LACTAMASE DOMAIN PROTEIN"/>
    <property type="match status" value="1"/>
</dbReference>
<dbReference type="eggNOG" id="COG2333">
    <property type="taxonomic scope" value="Bacteria"/>
</dbReference>
<dbReference type="GO" id="GO:0005886">
    <property type="term" value="C:plasma membrane"/>
    <property type="evidence" value="ECO:0007669"/>
    <property type="project" value="UniProtKB-SubCell"/>
</dbReference>
<keyword evidence="9" id="KW-1185">Reference proteome</keyword>
<proteinExistence type="predicted"/>
<accession>D4S0I3</accession>
<dbReference type="eggNOG" id="COG0658">
    <property type="taxonomic scope" value="Bacteria"/>
</dbReference>
<dbReference type="InterPro" id="IPR036866">
    <property type="entry name" value="RibonucZ/Hydroxyglut_hydro"/>
</dbReference>
<evidence type="ECO:0000256" key="6">
    <source>
        <dbReference type="SAM" id="Phobius"/>
    </source>
</evidence>
<dbReference type="GO" id="GO:0030420">
    <property type="term" value="P:establishment of competence for transformation"/>
    <property type="evidence" value="ECO:0007669"/>
    <property type="project" value="InterPro"/>
</dbReference>
<dbReference type="Proteomes" id="UP000006238">
    <property type="component" value="Unassembled WGS sequence"/>
</dbReference>
<evidence type="ECO:0000313" key="9">
    <source>
        <dbReference type="Proteomes" id="UP000006238"/>
    </source>
</evidence>
<evidence type="ECO:0000256" key="4">
    <source>
        <dbReference type="ARBA" id="ARBA00022989"/>
    </source>
</evidence>
<keyword evidence="4 6" id="KW-1133">Transmembrane helix</keyword>
<dbReference type="HOGENOM" id="CLU_010363_2_2_9"/>
<feature type="transmembrane region" description="Helical" evidence="6">
    <location>
        <begin position="412"/>
        <end position="429"/>
    </location>
</feature>
<reference evidence="8 9" key="1">
    <citation type="submission" date="2010-02" db="EMBL/GenBank/DDBJ databases">
        <authorList>
            <person name="Weinstock G."/>
            <person name="Sodergren E."/>
            <person name="Clifton S."/>
            <person name="Fulton L."/>
            <person name="Fulton B."/>
            <person name="Courtney L."/>
            <person name="Fronick C."/>
            <person name="Harrison M."/>
            <person name="Strong C."/>
            <person name="Farmer C."/>
            <person name="Delahaunty K."/>
            <person name="Markovic C."/>
            <person name="Hall O."/>
            <person name="Minx P."/>
            <person name="Tomlinson C."/>
            <person name="Mitreva M."/>
            <person name="Nelson J."/>
            <person name="Hou S."/>
            <person name="Wollam A."/>
            <person name="Pepin K.H."/>
            <person name="Johnson M."/>
            <person name="Bhonagiri V."/>
            <person name="Zhang X."/>
            <person name="Suruliraj S."/>
            <person name="Warren W."/>
            <person name="Chinwalla A."/>
            <person name="Mardis E.R."/>
            <person name="Wilson R.K."/>
        </authorList>
    </citation>
    <scope>NUCLEOTIDE SEQUENCE [LARGE SCALE GENOMIC DNA]</scope>
    <source>
        <strain evidence="8 9">DSM 2876</strain>
    </source>
</reference>
<dbReference type="AlphaFoldDB" id="D4S0I3"/>
<evidence type="ECO:0000259" key="7">
    <source>
        <dbReference type="SMART" id="SM00849"/>
    </source>
</evidence>
<evidence type="ECO:0000256" key="2">
    <source>
        <dbReference type="ARBA" id="ARBA00022475"/>
    </source>
</evidence>
<evidence type="ECO:0000256" key="1">
    <source>
        <dbReference type="ARBA" id="ARBA00004651"/>
    </source>
</evidence>
<name>D4S0I3_9FIRM</name>
<dbReference type="InterPro" id="IPR052159">
    <property type="entry name" value="Competence_DNA_uptake"/>
</dbReference>
<dbReference type="EMBL" id="ABWN01000030">
    <property type="protein sequence ID" value="EFF68331.1"/>
    <property type="molecule type" value="Genomic_DNA"/>
</dbReference>
<dbReference type="PANTHER" id="PTHR30619">
    <property type="entry name" value="DNA INTERNALIZATION/COMPETENCE PROTEIN COMEC/REC2"/>
    <property type="match status" value="1"/>
</dbReference>
<sequence>MAVLIVSFRIYKKKMHKAYLVYPALILIGFLIINNSNRIYNFTESNIEITGTVYKVKESSYGYMLYVRKNIFDRERFIIYSDKEYDEGTVIQVKGNATGFAMPSNPGAFNTKVYYNSLKIKGKIKPDSIKIIKADYDKILSYTGKLSDMLENNYKKICSDKYSSVFSAMILGKKDELDDGLETLFSDNGIGHILAISGLHISLIGMALYKLIKRTGAGDILSMAVSVTIIGLYGIMTGNNVSTVRAVVMFFAMVYSNVAEKTYDIASASALAAIVSLLDAPLLLFNCSFLLSYLAIIGIAYIFPAIKNIFEYDSKLLDGFIASLSIQLAALPVNLFYFFKIQLLSVFVNVAVIPMMTVVMISAIVSGIICFISPGIGKLTIGAAVYSLKFFEILCGICSKIPSSVWTPGRPSGANIVIYYLVILIFLMQPFKKKRIWNIGIIIPSIAAVSIRLHFYFEMTFIDVGQGDGIYMETPEGTTVLIDGGSSDNKKLYEYTLEPFLLSKGRKKLDAVIVTHCDNDHISGIRKIFTEDNIKVKTLYMPSTTMTDEVYTELIELAAESGTDIKYIYEGYSMTEKDFYMYCLHPEYEYDTSERNDYSTTLYIRYDNFSALLTGDISGEVESNILQKYKDFPQVTILKAAHHGSRFSNTEDFIEEFAPQNIVISCGKDNSYGHPHRETIERFENKGIPWLTTMENGAITVIVNKNNTEINTYLDK</sequence>
<protein>
    <submittedName>
        <fullName evidence="8">DNA internalization competence protein ComEC/Rec2-like protein</fullName>
    </submittedName>
</protein>
<dbReference type="STRING" id="45851.BHV86_09750"/>
<gene>
    <name evidence="8" type="ORF">BUTYVIB_01602</name>
</gene>
<dbReference type="Gene3D" id="3.60.15.10">
    <property type="entry name" value="Ribonuclease Z/Hydroxyacylglutathione hydrolase-like"/>
    <property type="match status" value="1"/>
</dbReference>
<feature type="transmembrane region" description="Helical" evidence="6">
    <location>
        <begin position="351"/>
        <end position="372"/>
    </location>
</feature>
<evidence type="ECO:0000256" key="3">
    <source>
        <dbReference type="ARBA" id="ARBA00022692"/>
    </source>
</evidence>
<feature type="transmembrane region" description="Helical" evidence="6">
    <location>
        <begin position="19"/>
        <end position="36"/>
    </location>
</feature>
<dbReference type="SMART" id="SM00849">
    <property type="entry name" value="Lactamase_B"/>
    <property type="match status" value="1"/>
</dbReference>
<feature type="transmembrane region" description="Helical" evidence="6">
    <location>
        <begin position="216"/>
        <end position="236"/>
    </location>
</feature>
<dbReference type="Pfam" id="PF03772">
    <property type="entry name" value="Competence"/>
    <property type="match status" value="1"/>
</dbReference>
<keyword evidence="3 6" id="KW-0812">Transmembrane</keyword>
<dbReference type="NCBIfam" id="TIGR00360">
    <property type="entry name" value="ComEC_N-term"/>
    <property type="match status" value="1"/>
</dbReference>
<keyword evidence="2" id="KW-1003">Cell membrane</keyword>
<keyword evidence="5 6" id="KW-0472">Membrane</keyword>
<dbReference type="Pfam" id="PF00753">
    <property type="entry name" value="Lactamase_B"/>
    <property type="match status" value="1"/>
</dbReference>
<feature type="transmembrane region" description="Helical" evidence="6">
    <location>
        <begin position="317"/>
        <end position="339"/>
    </location>
</feature>
<feature type="transmembrane region" description="Helical" evidence="6">
    <location>
        <begin position="436"/>
        <end position="457"/>
    </location>
</feature>
<dbReference type="InterPro" id="IPR001279">
    <property type="entry name" value="Metallo-B-lactamas"/>
</dbReference>
<dbReference type="InterPro" id="IPR035681">
    <property type="entry name" value="ComA-like_MBL"/>
</dbReference>
<comment type="caution">
    <text evidence="8">The sequence shown here is derived from an EMBL/GenBank/DDBJ whole genome shotgun (WGS) entry which is preliminary data.</text>
</comment>
<dbReference type="CDD" id="cd07731">
    <property type="entry name" value="ComA-like_MBL-fold"/>
    <property type="match status" value="1"/>
</dbReference>
<organism evidence="8 9">
    <name type="scientific">Eshraghiella crossota DSM 2876</name>
    <dbReference type="NCBI Taxonomy" id="511680"/>
    <lineage>
        <taxon>Bacteria</taxon>
        <taxon>Bacillati</taxon>
        <taxon>Bacillota</taxon>
        <taxon>Clostridia</taxon>
        <taxon>Lachnospirales</taxon>
        <taxon>Lachnospiraceae</taxon>
        <taxon>Eshraghiella</taxon>
    </lineage>
</organism>
<dbReference type="InterPro" id="IPR004797">
    <property type="entry name" value="Competence_ComEC/Rec2"/>
</dbReference>
<evidence type="ECO:0000256" key="5">
    <source>
        <dbReference type="ARBA" id="ARBA00023136"/>
    </source>
</evidence>
<feature type="transmembrane region" description="Helical" evidence="6">
    <location>
        <begin position="265"/>
        <end position="284"/>
    </location>
</feature>
<dbReference type="NCBIfam" id="TIGR00361">
    <property type="entry name" value="ComEC_Rec2"/>
    <property type="match status" value="1"/>
</dbReference>
<dbReference type="InterPro" id="IPR004477">
    <property type="entry name" value="ComEC_N"/>
</dbReference>
<evidence type="ECO:0000313" key="8">
    <source>
        <dbReference type="EMBL" id="EFF68331.1"/>
    </source>
</evidence>
<dbReference type="SUPFAM" id="SSF56281">
    <property type="entry name" value="Metallo-hydrolase/oxidoreductase"/>
    <property type="match status" value="1"/>
</dbReference>
<feature type="transmembrane region" description="Helical" evidence="6">
    <location>
        <begin position="290"/>
        <end position="310"/>
    </location>
</feature>
<feature type="domain" description="Metallo-beta-lactamase" evidence="7">
    <location>
        <begin position="466"/>
        <end position="668"/>
    </location>
</feature>
<feature type="transmembrane region" description="Helical" evidence="6">
    <location>
        <begin position="189"/>
        <end position="209"/>
    </location>
</feature>
<comment type="subcellular location">
    <subcellularLocation>
        <location evidence="1">Cell membrane</location>
        <topology evidence="1">Multi-pass membrane protein</topology>
    </subcellularLocation>
</comment>